<name>A0A5J4VB85_9EUKA</name>
<evidence type="ECO:0000256" key="1">
    <source>
        <dbReference type="SAM" id="SignalP"/>
    </source>
</evidence>
<protein>
    <submittedName>
        <fullName evidence="2">Uncharacterized protein</fullName>
    </submittedName>
</protein>
<dbReference type="EMBL" id="SNRW01008318">
    <property type="protein sequence ID" value="KAA6379711.1"/>
    <property type="molecule type" value="Genomic_DNA"/>
</dbReference>
<feature type="signal peptide" evidence="1">
    <location>
        <begin position="1"/>
        <end position="19"/>
    </location>
</feature>
<proteinExistence type="predicted"/>
<feature type="chain" id="PRO_5023827225" evidence="1">
    <location>
        <begin position="20"/>
        <end position="129"/>
    </location>
</feature>
<reference evidence="2 3" key="1">
    <citation type="submission" date="2019-03" db="EMBL/GenBank/DDBJ databases">
        <title>Single cell metagenomics reveals metabolic interactions within the superorganism composed of flagellate Streblomastix strix and complex community of Bacteroidetes bacteria on its surface.</title>
        <authorList>
            <person name="Treitli S.C."/>
            <person name="Kolisko M."/>
            <person name="Husnik F."/>
            <person name="Keeling P."/>
            <person name="Hampl V."/>
        </authorList>
    </citation>
    <scope>NUCLEOTIDE SEQUENCE [LARGE SCALE GENOMIC DNA]</scope>
    <source>
        <strain evidence="2">ST1C</strain>
    </source>
</reference>
<dbReference type="Proteomes" id="UP000324800">
    <property type="component" value="Unassembled WGS sequence"/>
</dbReference>
<organism evidence="2 3">
    <name type="scientific">Streblomastix strix</name>
    <dbReference type="NCBI Taxonomy" id="222440"/>
    <lineage>
        <taxon>Eukaryota</taxon>
        <taxon>Metamonada</taxon>
        <taxon>Preaxostyla</taxon>
        <taxon>Oxymonadida</taxon>
        <taxon>Streblomastigidae</taxon>
        <taxon>Streblomastix</taxon>
    </lineage>
</organism>
<evidence type="ECO:0000313" key="3">
    <source>
        <dbReference type="Proteomes" id="UP000324800"/>
    </source>
</evidence>
<evidence type="ECO:0000313" key="2">
    <source>
        <dbReference type="EMBL" id="KAA6379711.1"/>
    </source>
</evidence>
<gene>
    <name evidence="2" type="ORF">EZS28_024761</name>
</gene>
<keyword evidence="1" id="KW-0732">Signal</keyword>
<accession>A0A5J4VB85</accession>
<comment type="caution">
    <text evidence="2">The sequence shown here is derived from an EMBL/GenBank/DDBJ whole genome shotgun (WGS) entry which is preliminary data.</text>
</comment>
<sequence>MVIFTFYLITLLFSGLIQGEKTKNPQIANGQLVEYQKEKKRFWEIIEEIMIQRDLILEIEMNSEDSIDFRQANFYTKADFVKFTQDSEIIYDEDDSDDEMNCQNPQLNLEIFTKVNSANAMKSSTDANY</sequence>
<dbReference type="AlphaFoldDB" id="A0A5J4VB85"/>